<organism evidence="3 4">
    <name type="scientific">Stylosanthes scabra</name>
    <dbReference type="NCBI Taxonomy" id="79078"/>
    <lineage>
        <taxon>Eukaryota</taxon>
        <taxon>Viridiplantae</taxon>
        <taxon>Streptophyta</taxon>
        <taxon>Embryophyta</taxon>
        <taxon>Tracheophyta</taxon>
        <taxon>Spermatophyta</taxon>
        <taxon>Magnoliopsida</taxon>
        <taxon>eudicotyledons</taxon>
        <taxon>Gunneridae</taxon>
        <taxon>Pentapetalae</taxon>
        <taxon>rosids</taxon>
        <taxon>fabids</taxon>
        <taxon>Fabales</taxon>
        <taxon>Fabaceae</taxon>
        <taxon>Papilionoideae</taxon>
        <taxon>50 kb inversion clade</taxon>
        <taxon>dalbergioids sensu lato</taxon>
        <taxon>Dalbergieae</taxon>
        <taxon>Pterocarpus clade</taxon>
        <taxon>Stylosanthes</taxon>
    </lineage>
</organism>
<dbReference type="InterPro" id="IPR001128">
    <property type="entry name" value="Cyt_P450"/>
</dbReference>
<keyword evidence="2" id="KW-0479">Metal-binding</keyword>
<evidence type="ECO:0008006" key="5">
    <source>
        <dbReference type="Google" id="ProtNLM"/>
    </source>
</evidence>
<proteinExistence type="inferred from homology"/>
<evidence type="ECO:0000256" key="1">
    <source>
        <dbReference type="ARBA" id="ARBA00010617"/>
    </source>
</evidence>
<evidence type="ECO:0000313" key="3">
    <source>
        <dbReference type="EMBL" id="MED6204568.1"/>
    </source>
</evidence>
<keyword evidence="2" id="KW-0503">Monooxygenase</keyword>
<dbReference type="EMBL" id="JASCZI010241679">
    <property type="protein sequence ID" value="MED6204568.1"/>
    <property type="molecule type" value="Genomic_DNA"/>
</dbReference>
<evidence type="ECO:0000256" key="2">
    <source>
        <dbReference type="RuleBase" id="RU000461"/>
    </source>
</evidence>
<comment type="caution">
    <text evidence="3">The sequence shown here is derived from an EMBL/GenBank/DDBJ whole genome shotgun (WGS) entry which is preliminary data.</text>
</comment>
<keyword evidence="2" id="KW-0560">Oxidoreductase</keyword>
<dbReference type="InterPro" id="IPR036396">
    <property type="entry name" value="Cyt_P450_sf"/>
</dbReference>
<dbReference type="PROSITE" id="PS00086">
    <property type="entry name" value="CYTOCHROME_P450"/>
    <property type="match status" value="1"/>
</dbReference>
<keyword evidence="4" id="KW-1185">Reference proteome</keyword>
<name>A0ABU6Y5V9_9FABA</name>
<reference evidence="3 4" key="1">
    <citation type="journal article" date="2023" name="Plants (Basel)">
        <title>Bridging the Gap: Combining Genomics and Transcriptomics Approaches to Understand Stylosanthes scabra, an Orphan Legume from the Brazilian Caatinga.</title>
        <authorList>
            <person name="Ferreira-Neto J.R.C."/>
            <person name="da Silva M.D."/>
            <person name="Binneck E."/>
            <person name="de Melo N.F."/>
            <person name="da Silva R.H."/>
            <person name="de Melo A.L.T.M."/>
            <person name="Pandolfi V."/>
            <person name="Bustamante F.O."/>
            <person name="Brasileiro-Vidal A.C."/>
            <person name="Benko-Iseppon A.M."/>
        </authorList>
    </citation>
    <scope>NUCLEOTIDE SEQUENCE [LARGE SCALE GENOMIC DNA]</scope>
    <source>
        <tissue evidence="3">Leaves</tissue>
    </source>
</reference>
<dbReference type="InterPro" id="IPR002401">
    <property type="entry name" value="Cyt_P450_E_grp-I"/>
</dbReference>
<accession>A0ABU6Y5V9</accession>
<dbReference type="SUPFAM" id="SSF48264">
    <property type="entry name" value="Cytochrome P450"/>
    <property type="match status" value="1"/>
</dbReference>
<dbReference type="Pfam" id="PF00067">
    <property type="entry name" value="p450"/>
    <property type="match status" value="1"/>
</dbReference>
<dbReference type="Gene3D" id="1.10.630.10">
    <property type="entry name" value="Cytochrome P450"/>
    <property type="match status" value="1"/>
</dbReference>
<dbReference type="PRINTS" id="PR00463">
    <property type="entry name" value="EP450I"/>
</dbReference>
<keyword evidence="2" id="KW-0349">Heme</keyword>
<dbReference type="Proteomes" id="UP001341840">
    <property type="component" value="Unassembled WGS sequence"/>
</dbReference>
<sequence>MAELIHNPDIMSKAKKEVEEAVGIGKPVTESDIATLPYLQAIIKETLRLHPPAPLLLPRKAKVSVQLINGYTIPKGAHIMINEFAIGRDQESWGNPTLFSPERFMVGTKVIDIKGKNFQLTPFGSGRRICPGLPLAMRMLHLMLGSLINTFDWKLENGMKPKEMNMEDVIEGNALRKKDPLRVIPIKIIN</sequence>
<dbReference type="PRINTS" id="PR00385">
    <property type="entry name" value="P450"/>
</dbReference>
<keyword evidence="2" id="KW-0408">Iron</keyword>
<comment type="similarity">
    <text evidence="1 2">Belongs to the cytochrome P450 family.</text>
</comment>
<protein>
    <recommendedName>
        <fullName evidence="5">Geraniol 8-hydroxylase</fullName>
    </recommendedName>
</protein>
<dbReference type="PANTHER" id="PTHR47950:SF48">
    <property type="entry name" value="CYTOCHROME P450 FAMILY PROTEIN, EXPRESSED"/>
    <property type="match status" value="1"/>
</dbReference>
<dbReference type="InterPro" id="IPR017972">
    <property type="entry name" value="Cyt_P450_CS"/>
</dbReference>
<dbReference type="PANTHER" id="PTHR47950">
    <property type="entry name" value="CYTOCHROME P450, FAMILY 76, SUBFAMILY C, POLYPEPTIDE 5-RELATED"/>
    <property type="match status" value="1"/>
</dbReference>
<evidence type="ECO:0000313" key="4">
    <source>
        <dbReference type="Proteomes" id="UP001341840"/>
    </source>
</evidence>
<gene>
    <name evidence="3" type="ORF">PIB30_010117</name>
</gene>